<proteinExistence type="predicted"/>
<dbReference type="Proteomes" id="UP001177021">
    <property type="component" value="Unassembled WGS sequence"/>
</dbReference>
<reference evidence="1" key="1">
    <citation type="submission" date="2023-10" db="EMBL/GenBank/DDBJ databases">
        <authorList>
            <person name="Rodriguez Cubillos JULIANA M."/>
            <person name="De Vega J."/>
        </authorList>
    </citation>
    <scope>NUCLEOTIDE SEQUENCE</scope>
</reference>
<comment type="caution">
    <text evidence="1">The sequence shown here is derived from an EMBL/GenBank/DDBJ whole genome shotgun (WGS) entry which is preliminary data.</text>
</comment>
<gene>
    <name evidence="1" type="ORF">MILVUS5_LOCUS35402</name>
</gene>
<name>A0ACB0LT55_TRIPR</name>
<organism evidence="1 2">
    <name type="scientific">Trifolium pratense</name>
    <name type="common">Red clover</name>
    <dbReference type="NCBI Taxonomy" id="57577"/>
    <lineage>
        <taxon>Eukaryota</taxon>
        <taxon>Viridiplantae</taxon>
        <taxon>Streptophyta</taxon>
        <taxon>Embryophyta</taxon>
        <taxon>Tracheophyta</taxon>
        <taxon>Spermatophyta</taxon>
        <taxon>Magnoliopsida</taxon>
        <taxon>eudicotyledons</taxon>
        <taxon>Gunneridae</taxon>
        <taxon>Pentapetalae</taxon>
        <taxon>rosids</taxon>
        <taxon>fabids</taxon>
        <taxon>Fabales</taxon>
        <taxon>Fabaceae</taxon>
        <taxon>Papilionoideae</taxon>
        <taxon>50 kb inversion clade</taxon>
        <taxon>NPAAA clade</taxon>
        <taxon>Hologalegina</taxon>
        <taxon>IRL clade</taxon>
        <taxon>Trifolieae</taxon>
        <taxon>Trifolium</taxon>
    </lineage>
</organism>
<evidence type="ECO:0000313" key="2">
    <source>
        <dbReference type="Proteomes" id="UP001177021"/>
    </source>
</evidence>
<dbReference type="EMBL" id="CASHSV030000615">
    <property type="protein sequence ID" value="CAJ2671604.1"/>
    <property type="molecule type" value="Genomic_DNA"/>
</dbReference>
<accession>A0ACB0LT55</accession>
<sequence>MVAFCSPQFSYSNMGWFLEELEPESLLISHKQKNYVSLEYSLPHNEFSSPIKQDVEDIERSQSPKLMVKKLNHNASERDRRKKVNNLISSLRSLLPGEDQTKKMSIPVTISRVLKYIPELQKQVEGLIKKKEDFLSRISRQEYAVNKESSQRKIPIYNSSFIVSTSRLNDIELAIHISSYEANKIPLSEILMCLEDNGLFLLNSSSSKTFGGRLFYNLHFQVEKTQRLECDALIQKLLSICEKQRSNQY</sequence>
<protein>
    <submittedName>
        <fullName evidence="1">Uncharacterized protein</fullName>
    </submittedName>
</protein>
<keyword evidence="2" id="KW-1185">Reference proteome</keyword>
<evidence type="ECO:0000313" key="1">
    <source>
        <dbReference type="EMBL" id="CAJ2671604.1"/>
    </source>
</evidence>